<feature type="domain" description="NADP-dependent oxidoreductase" evidence="7">
    <location>
        <begin position="8"/>
        <end position="254"/>
    </location>
</feature>
<organism evidence="8 9">
    <name type="scientific">Corynebacterium doosanense CAU 212 = DSM 45436</name>
    <dbReference type="NCBI Taxonomy" id="558173"/>
    <lineage>
        <taxon>Bacteria</taxon>
        <taxon>Bacillati</taxon>
        <taxon>Actinomycetota</taxon>
        <taxon>Actinomycetes</taxon>
        <taxon>Mycobacteriales</taxon>
        <taxon>Corynebacteriaceae</taxon>
        <taxon>Corynebacterium</taxon>
    </lineage>
</organism>
<protein>
    <submittedName>
        <fullName evidence="8">2,5-diketo-D-gluconic acid reductase</fullName>
    </submittedName>
</protein>
<evidence type="ECO:0000256" key="3">
    <source>
        <dbReference type="ARBA" id="ARBA00023002"/>
    </source>
</evidence>
<dbReference type="eggNOG" id="COG0656">
    <property type="taxonomic scope" value="Bacteria"/>
</dbReference>
<dbReference type="InterPro" id="IPR018170">
    <property type="entry name" value="Aldo/ket_reductase_CS"/>
</dbReference>
<evidence type="ECO:0000256" key="5">
    <source>
        <dbReference type="PIRSR" id="PIRSR000097-2"/>
    </source>
</evidence>
<dbReference type="Pfam" id="PF00248">
    <property type="entry name" value="Aldo_ket_red"/>
    <property type="match status" value="1"/>
</dbReference>
<dbReference type="HOGENOM" id="CLU_023205_0_1_11"/>
<evidence type="ECO:0000256" key="1">
    <source>
        <dbReference type="ARBA" id="ARBA00007905"/>
    </source>
</evidence>
<dbReference type="STRING" id="558173.CDOO_02900"/>
<dbReference type="SUPFAM" id="SSF51430">
    <property type="entry name" value="NAD(P)-linked oxidoreductase"/>
    <property type="match status" value="1"/>
</dbReference>
<dbReference type="PANTHER" id="PTHR43827:SF3">
    <property type="entry name" value="NADP-DEPENDENT OXIDOREDUCTASE DOMAIN-CONTAINING PROTEIN"/>
    <property type="match status" value="1"/>
</dbReference>
<feature type="active site" description="Proton donor" evidence="4">
    <location>
        <position position="41"/>
    </location>
</feature>
<keyword evidence="3" id="KW-0560">Oxidoreductase</keyword>
<dbReference type="KEGG" id="cdo:CDOO_02900"/>
<dbReference type="InterPro" id="IPR020471">
    <property type="entry name" value="AKR"/>
</dbReference>
<evidence type="ECO:0000259" key="7">
    <source>
        <dbReference type="Pfam" id="PF00248"/>
    </source>
</evidence>
<comment type="similarity">
    <text evidence="1">Belongs to the aldo/keto reductase family.</text>
</comment>
<reference evidence="8 9" key="1">
    <citation type="submission" date="2013-09" db="EMBL/GenBank/DDBJ databases">
        <title>Complete genome sequence of Corynebacterium doosanense CAU 212(T) (=DSM 45436(T)), isolated from activated sludge.</title>
        <authorList>
            <person name="Schaffert L."/>
            <person name="Albersmeier A."/>
            <person name="Kalinowski J."/>
            <person name="Ruckert C."/>
        </authorList>
    </citation>
    <scope>NUCLEOTIDE SEQUENCE [LARGE SCALE GENOMIC DNA]</scope>
    <source>
        <strain evidence="8 9">CAU 212</strain>
    </source>
</reference>
<dbReference type="Gene3D" id="3.20.20.100">
    <property type="entry name" value="NADP-dependent oxidoreductase domain"/>
    <property type="match status" value="1"/>
</dbReference>
<dbReference type="GO" id="GO:0016616">
    <property type="term" value="F:oxidoreductase activity, acting on the CH-OH group of donors, NAD or NADP as acceptor"/>
    <property type="evidence" value="ECO:0007669"/>
    <property type="project" value="UniProtKB-ARBA"/>
</dbReference>
<dbReference type="PROSITE" id="PS00063">
    <property type="entry name" value="ALDOKETO_REDUCTASE_3"/>
    <property type="match status" value="1"/>
</dbReference>
<dbReference type="PRINTS" id="PR00069">
    <property type="entry name" value="ALDKETRDTASE"/>
</dbReference>
<sequence>MTFSLPDIGFGTYSLVGSDGAESIASAIGAGYRLIDTAYNYENEGTVGEGVRRAVDNGVARDSLIITSKLPGRYQKSGLARERIEESIFRLGVDYIDLLLIHWPNPQQGHYVEAWQQLIEARNDGLVHHIGVSNFLPEHIERLETETGELPEVNQIELHPYFPQVEQVGYHREKGILTEAWSPLGRGKDILEDPVITKIAESHGIGAGEVVLSWHHARGVTPIPRSANPQRQRSNLAAVGLELSEDEIQAITGLGRADGRINDQDPATYEEF</sequence>
<evidence type="ECO:0000313" key="8">
    <source>
        <dbReference type="EMBL" id="AIT60310.1"/>
    </source>
</evidence>
<dbReference type="EMBL" id="CP006764">
    <property type="protein sequence ID" value="AIT60310.1"/>
    <property type="molecule type" value="Genomic_DNA"/>
</dbReference>
<dbReference type="PROSITE" id="PS00798">
    <property type="entry name" value="ALDOKETO_REDUCTASE_1"/>
    <property type="match status" value="1"/>
</dbReference>
<dbReference type="InterPro" id="IPR036812">
    <property type="entry name" value="NAD(P)_OxRdtase_dom_sf"/>
</dbReference>
<dbReference type="Proteomes" id="UP000029914">
    <property type="component" value="Chromosome"/>
</dbReference>
<gene>
    <name evidence="8" type="ORF">CDOO_02900</name>
</gene>
<evidence type="ECO:0000313" key="9">
    <source>
        <dbReference type="Proteomes" id="UP000029914"/>
    </source>
</evidence>
<proteinExistence type="inferred from homology"/>
<evidence type="ECO:0000256" key="2">
    <source>
        <dbReference type="ARBA" id="ARBA00022857"/>
    </source>
</evidence>
<keyword evidence="2" id="KW-0521">NADP</keyword>
<evidence type="ECO:0000256" key="6">
    <source>
        <dbReference type="PIRSR" id="PIRSR000097-3"/>
    </source>
</evidence>
<dbReference type="PIRSF" id="PIRSF000097">
    <property type="entry name" value="AKR"/>
    <property type="match status" value="1"/>
</dbReference>
<accession>A0A097IDX0</accession>
<dbReference type="CDD" id="cd19132">
    <property type="entry name" value="AKR_AKR5D1_E1"/>
    <property type="match status" value="1"/>
</dbReference>
<dbReference type="RefSeq" id="WP_018021278.1">
    <property type="nucleotide sequence ID" value="NZ_AQUX01000002.1"/>
</dbReference>
<feature type="binding site" evidence="5">
    <location>
        <position position="102"/>
    </location>
    <ligand>
        <name>substrate</name>
    </ligand>
</feature>
<name>A0A097IDX0_9CORY</name>
<dbReference type="AlphaFoldDB" id="A0A097IDX0"/>
<evidence type="ECO:0000256" key="4">
    <source>
        <dbReference type="PIRSR" id="PIRSR000097-1"/>
    </source>
</evidence>
<dbReference type="InterPro" id="IPR023210">
    <property type="entry name" value="NADP_OxRdtase_dom"/>
</dbReference>
<dbReference type="FunFam" id="3.20.20.100:FF:000002">
    <property type="entry name" value="2,5-diketo-D-gluconic acid reductase A"/>
    <property type="match status" value="1"/>
</dbReference>
<keyword evidence="9" id="KW-1185">Reference proteome</keyword>
<feature type="site" description="Lowers pKa of active site Tyr" evidence="6">
    <location>
        <position position="69"/>
    </location>
</feature>
<dbReference type="PANTHER" id="PTHR43827">
    <property type="entry name" value="2,5-DIKETO-D-GLUCONIC ACID REDUCTASE"/>
    <property type="match status" value="1"/>
</dbReference>
<dbReference type="OrthoDB" id="9804790at2"/>